<comment type="caution">
    <text evidence="2">The sequence shown here is derived from an EMBL/GenBank/DDBJ whole genome shotgun (WGS) entry which is preliminary data.</text>
</comment>
<evidence type="ECO:0000256" key="1">
    <source>
        <dbReference type="SAM" id="Phobius"/>
    </source>
</evidence>
<dbReference type="EMBL" id="AOIB01000014">
    <property type="protein sequence ID" value="ELY59754.1"/>
    <property type="molecule type" value="Genomic_DNA"/>
</dbReference>
<keyword evidence="1" id="KW-0472">Membrane</keyword>
<organism evidence="2 3">
    <name type="scientific">Natronococcus amylolyticus DSM 10524</name>
    <dbReference type="NCBI Taxonomy" id="1227497"/>
    <lineage>
        <taxon>Archaea</taxon>
        <taxon>Methanobacteriati</taxon>
        <taxon>Methanobacteriota</taxon>
        <taxon>Stenosarchaea group</taxon>
        <taxon>Halobacteria</taxon>
        <taxon>Halobacteriales</taxon>
        <taxon>Natrialbaceae</taxon>
        <taxon>Natronococcus</taxon>
    </lineage>
</organism>
<dbReference type="RefSeq" id="WP_005554321.1">
    <property type="nucleotide sequence ID" value="NZ_AOIB01000014.1"/>
</dbReference>
<dbReference type="Pfam" id="PF06695">
    <property type="entry name" value="Sm_multidrug_ex"/>
    <property type="match status" value="1"/>
</dbReference>
<evidence type="ECO:0000313" key="3">
    <source>
        <dbReference type="Proteomes" id="UP000011688"/>
    </source>
</evidence>
<feature type="transmembrane region" description="Helical" evidence="1">
    <location>
        <begin position="107"/>
        <end position="128"/>
    </location>
</feature>
<dbReference type="STRING" id="1227497.C491_05281"/>
<feature type="transmembrane region" description="Helical" evidence="1">
    <location>
        <begin position="140"/>
        <end position="165"/>
    </location>
</feature>
<accession>L9XDF9</accession>
<feature type="transmembrane region" description="Helical" evidence="1">
    <location>
        <begin position="51"/>
        <end position="72"/>
    </location>
</feature>
<name>L9XDF9_9EURY</name>
<dbReference type="OrthoDB" id="70322at2157"/>
<feature type="transmembrane region" description="Helical" evidence="1">
    <location>
        <begin position="20"/>
        <end position="45"/>
    </location>
</feature>
<gene>
    <name evidence="2" type="ORF">C491_05281</name>
</gene>
<evidence type="ECO:0008006" key="4">
    <source>
        <dbReference type="Google" id="ProtNLM"/>
    </source>
</evidence>
<dbReference type="Proteomes" id="UP000011688">
    <property type="component" value="Unassembled WGS sequence"/>
</dbReference>
<reference evidence="2 3" key="1">
    <citation type="journal article" date="2014" name="PLoS Genet.">
        <title>Phylogenetically driven sequencing of extremely halophilic archaea reveals strategies for static and dynamic osmo-response.</title>
        <authorList>
            <person name="Becker E.A."/>
            <person name="Seitzer P.M."/>
            <person name="Tritt A."/>
            <person name="Larsen D."/>
            <person name="Krusor M."/>
            <person name="Yao A.I."/>
            <person name="Wu D."/>
            <person name="Madern D."/>
            <person name="Eisen J.A."/>
            <person name="Darling A.E."/>
            <person name="Facciotti M.T."/>
        </authorList>
    </citation>
    <scope>NUCLEOTIDE SEQUENCE [LARGE SCALE GENOMIC DNA]</scope>
    <source>
        <strain evidence="2 3">DSM 10524</strain>
    </source>
</reference>
<proteinExistence type="predicted"/>
<keyword evidence="3" id="KW-1185">Reference proteome</keyword>
<keyword evidence="1" id="KW-0812">Transmembrane</keyword>
<keyword evidence="1" id="KW-1133">Transmembrane helix</keyword>
<dbReference type="PATRIC" id="fig|1227497.3.peg.1091"/>
<evidence type="ECO:0000313" key="2">
    <source>
        <dbReference type="EMBL" id="ELY59754.1"/>
    </source>
</evidence>
<dbReference type="eggNOG" id="arCOG01330">
    <property type="taxonomic scope" value="Archaea"/>
</dbReference>
<sequence length="166" mass="17099">MSISIALVDVGTELEDAGGLVRYALVFVLAMVPAVEPFAVIPVAIGLGLDPVATGVAAFAGSVTVVFLLVAFQDRLLALWRRHSGDDGSPSSGRAGRARRVWERYGLVAFAFVGPILAGIHLAALIAVTVDGRPRRVAVWLTIGLGAWTVVLVAGSVAGLSALGLS</sequence>
<dbReference type="InterPro" id="IPR009577">
    <property type="entry name" value="Sm_multidrug_ex"/>
</dbReference>
<protein>
    <recommendedName>
        <fullName evidence="4">Small multi-drug export protein</fullName>
    </recommendedName>
</protein>
<dbReference type="AlphaFoldDB" id="L9XDF9"/>